<evidence type="ECO:0000313" key="1">
    <source>
        <dbReference type="EMBL" id="SBS95054.1"/>
    </source>
</evidence>
<gene>
    <name evidence="2" type="ORF">POVCU1_065660</name>
    <name evidence="1" type="ORF">POVCU2_0092750</name>
</gene>
<reference evidence="3 4" key="2">
    <citation type="submission" date="2016-05" db="EMBL/GenBank/DDBJ databases">
        <authorList>
            <person name="Naeem Raeece"/>
        </authorList>
    </citation>
    <scope>NUCLEOTIDE SEQUENCE [LARGE SCALE GENOMIC DNA]</scope>
</reference>
<evidence type="ECO:0000313" key="3">
    <source>
        <dbReference type="Proteomes" id="UP000078546"/>
    </source>
</evidence>
<sequence>MTLGDGDLPAKEFDEKWKQVTDFSTFENAVNLNKKIDDMEKWILHFDGEIVNIYDAKSMGTLSHMLKKRCRDLNFYINYVLHHIPKITKDSENSAQLKAQFQNFIKAKFMAWEKFNSMATFKCKLEMKEYTDKMYIIKALDDYCENRNALKNKLHVYNKKACCQYANHINSNKSSFSDLILADKVKKDDKDFNIEDKCTLEKFGETFPSVVCNEEDMSEIVSDKLQIPHRHEHLSGTYSEDSFSSSPTKIALTSVSTLLGACLSGLYLYRHSFKGHRQRNYESENIFSHENIYDKETGMFSDSPGDVNQFYKGYDPI</sequence>
<evidence type="ECO:0000313" key="2">
    <source>
        <dbReference type="EMBL" id="SBT01274.1"/>
    </source>
</evidence>
<dbReference type="Proteomes" id="UP000078560">
    <property type="component" value="Unassembled WGS sequence"/>
</dbReference>
<dbReference type="Proteomes" id="UP000078546">
    <property type="component" value="Unassembled WGS sequence"/>
</dbReference>
<protein>
    <submittedName>
        <fullName evidence="2">PIR Superfamily Protein</fullName>
    </submittedName>
</protein>
<accession>A0A1A8XBN5</accession>
<evidence type="ECO:0000313" key="4">
    <source>
        <dbReference type="Proteomes" id="UP000078560"/>
    </source>
</evidence>
<dbReference type="AlphaFoldDB" id="A0A1A8XBN5"/>
<name>A0A1A8XBN5_PLAOA</name>
<reference evidence="2" key="1">
    <citation type="submission" date="2016-05" db="EMBL/GenBank/DDBJ databases">
        <authorList>
            <person name="Lavstsen T."/>
            <person name="Jespersen J.S."/>
        </authorList>
    </citation>
    <scope>NUCLEOTIDE SEQUENCE [LARGE SCALE GENOMIC DNA]</scope>
</reference>
<proteinExistence type="predicted"/>
<dbReference type="EMBL" id="FLQU01001928">
    <property type="protein sequence ID" value="SBS95054.1"/>
    <property type="molecule type" value="Genomic_DNA"/>
</dbReference>
<dbReference type="EMBL" id="FLQV01002405">
    <property type="protein sequence ID" value="SBT01274.1"/>
    <property type="molecule type" value="Genomic_DNA"/>
</dbReference>
<organism evidence="2 3">
    <name type="scientific">Plasmodium ovale curtisi</name>
    <dbReference type="NCBI Taxonomy" id="864141"/>
    <lineage>
        <taxon>Eukaryota</taxon>
        <taxon>Sar</taxon>
        <taxon>Alveolata</taxon>
        <taxon>Apicomplexa</taxon>
        <taxon>Aconoidasida</taxon>
        <taxon>Haemosporida</taxon>
        <taxon>Plasmodiidae</taxon>
        <taxon>Plasmodium</taxon>
        <taxon>Plasmodium (Plasmodium)</taxon>
    </lineage>
</organism>